<reference evidence="2 3" key="1">
    <citation type="submission" date="2016-07" db="EMBL/GenBank/DDBJ databases">
        <title>Pervasive Adenine N6-methylation of Active Genes in Fungi.</title>
        <authorList>
            <consortium name="DOE Joint Genome Institute"/>
            <person name="Mondo S.J."/>
            <person name="Dannebaum R.O."/>
            <person name="Kuo R.C."/>
            <person name="Labutti K."/>
            <person name="Haridas S."/>
            <person name="Kuo A."/>
            <person name="Salamov A."/>
            <person name="Ahrendt S.R."/>
            <person name="Lipzen A."/>
            <person name="Sullivan W."/>
            <person name="Andreopoulos W.B."/>
            <person name="Clum A."/>
            <person name="Lindquist E."/>
            <person name="Daum C."/>
            <person name="Ramamoorthy G.K."/>
            <person name="Gryganskyi A."/>
            <person name="Culley D."/>
            <person name="Magnuson J.K."/>
            <person name="James T.Y."/>
            <person name="O'Malley M.A."/>
            <person name="Stajich J.E."/>
            <person name="Spatafora J.W."/>
            <person name="Visel A."/>
            <person name="Grigoriev I.V."/>
        </authorList>
    </citation>
    <scope>NUCLEOTIDE SEQUENCE [LARGE SCALE GENOMIC DNA]</scope>
    <source>
        <strain evidence="2 3">PL171</strain>
    </source>
</reference>
<comment type="caution">
    <text evidence="2">The sequence shown here is derived from an EMBL/GenBank/DDBJ whole genome shotgun (WGS) entry which is preliminary data.</text>
</comment>
<keyword evidence="3" id="KW-1185">Reference proteome</keyword>
<proteinExistence type="predicted"/>
<dbReference type="EMBL" id="MCFL01000012">
    <property type="protein sequence ID" value="ORZ37604.1"/>
    <property type="molecule type" value="Genomic_DNA"/>
</dbReference>
<protein>
    <submittedName>
        <fullName evidence="2">Uncharacterized protein</fullName>
    </submittedName>
</protein>
<feature type="compositionally biased region" description="Low complexity" evidence="1">
    <location>
        <begin position="12"/>
        <end position="22"/>
    </location>
</feature>
<dbReference type="PANTHER" id="PTHR46586:SF3">
    <property type="entry name" value="ANKYRIN REPEAT-CONTAINING PROTEIN"/>
    <property type="match status" value="1"/>
</dbReference>
<evidence type="ECO:0000313" key="2">
    <source>
        <dbReference type="EMBL" id="ORZ37604.1"/>
    </source>
</evidence>
<accession>A0A1Y2HUG5</accession>
<evidence type="ECO:0000256" key="1">
    <source>
        <dbReference type="SAM" id="MobiDB-lite"/>
    </source>
</evidence>
<evidence type="ECO:0000313" key="3">
    <source>
        <dbReference type="Proteomes" id="UP000193411"/>
    </source>
</evidence>
<dbReference type="Proteomes" id="UP000193411">
    <property type="component" value="Unassembled WGS sequence"/>
</dbReference>
<dbReference type="PANTHER" id="PTHR46586">
    <property type="entry name" value="ANKYRIN REPEAT-CONTAINING PROTEIN"/>
    <property type="match status" value="1"/>
</dbReference>
<organism evidence="2 3">
    <name type="scientific">Catenaria anguillulae PL171</name>
    <dbReference type="NCBI Taxonomy" id="765915"/>
    <lineage>
        <taxon>Eukaryota</taxon>
        <taxon>Fungi</taxon>
        <taxon>Fungi incertae sedis</taxon>
        <taxon>Blastocladiomycota</taxon>
        <taxon>Blastocladiomycetes</taxon>
        <taxon>Blastocladiales</taxon>
        <taxon>Catenariaceae</taxon>
        <taxon>Catenaria</taxon>
    </lineage>
</organism>
<feature type="non-terminal residue" evidence="2">
    <location>
        <position position="828"/>
    </location>
</feature>
<sequence>MLSTTHDAIHVPSAAANPSPPEAEAACFPPLTLPDELCDLILSLALRRFGPALLAESDIASALLPTLHALPRATAPLVARAALMRLTWIDLDVASRLANTWLLDLMLQLHPSARPLVYSPDWFDQCAEHGLVDVLQWWWDKCMLAGRGRPNVWASVARVMDVASAFGQVEVLDWCVRVAREQRECAWTDVRASDLWTLGRWSEEAMDAASAMGHVHVLEWWWSKHQSAGWQLKFSDLAFRNAPEAHVLDWWFDRVGIDEIKIKLPQGIPLVSVHLLDWWDRQPKQYLPLVFDCDAITTSAIRANDFAVVKWVIDQGIWRAGSEHVLLACTHMDRVKIQVVEECIKSLLLLPEISGLDKTGVLSKAVIAASTSGRADILDLIEAAELVDFSQSELLVDALVGASQVGHVHVLDWWCRRLWLHKHPILVNQCMQAATRKGCFAALDWWRNPFLWLNQGDGGATKWAMVVSCGVNAAVTACEGERSIDVVRWWVDLCSIPRVYEAVGHVKLCSFFSAALVPALEHGWTEYIEWAHAHAIAPFMLTVDANLIQSPLAMCLIHGHLPAFLAFTYWYHGIQPEHFHDGRFTDWTLIGVPNLALLKHDALQSASNRGDLSAMEWIHKIPCAHPSEGYSGITLAALHGHAHVVQWWLESGLRIKESLPWTLVLRDPFIFDLWTRTGGPCNGTLLAMQDPGSLSSFFFRTGGGYAKSLIRVHLLGDCRGRSAGATNRGCQVVANLGNSDFAVAASHEPSRIQFLEWWLACKSVTLAQRRKWSKGALQETKSINVLNWWKWSGIDKLEVPDEESLMDMAEDEPELAQWWRDSGLIPGM</sequence>
<name>A0A1Y2HUG5_9FUNG</name>
<dbReference type="InterPro" id="IPR052050">
    <property type="entry name" value="SecEffector_AnkRepeat"/>
</dbReference>
<dbReference type="AlphaFoldDB" id="A0A1Y2HUG5"/>
<gene>
    <name evidence="2" type="ORF">BCR44DRAFT_39588</name>
</gene>
<feature type="region of interest" description="Disordered" evidence="1">
    <location>
        <begin position="1"/>
        <end position="22"/>
    </location>
</feature>
<dbReference type="SUPFAM" id="SSF140860">
    <property type="entry name" value="Pseudo ankyrin repeat-like"/>
    <property type="match status" value="1"/>
</dbReference>